<evidence type="ECO:0000259" key="2">
    <source>
        <dbReference type="Pfam" id="PF08722"/>
    </source>
</evidence>
<dbReference type="Pfam" id="PF08721">
    <property type="entry name" value="Tn7_Tnp_TnsA_C"/>
    <property type="match status" value="1"/>
</dbReference>
<keyword evidence="4" id="KW-1185">Reference proteome</keyword>
<dbReference type="InterPro" id="IPR014832">
    <property type="entry name" value="TnsA_C"/>
</dbReference>
<reference evidence="3 4" key="1">
    <citation type="submission" date="2019-08" db="EMBL/GenBank/DDBJ databases">
        <authorList>
            <person name="Peeters C."/>
        </authorList>
    </citation>
    <scope>NUCLEOTIDE SEQUENCE [LARGE SCALE GENOMIC DNA]</scope>
    <source>
        <strain evidence="3 4">LMG 31118</strain>
    </source>
</reference>
<evidence type="ECO:0000313" key="4">
    <source>
        <dbReference type="Proteomes" id="UP000414136"/>
    </source>
</evidence>
<feature type="domain" description="TnsA endonuclease N-terminal" evidence="2">
    <location>
        <begin position="54"/>
        <end position="140"/>
    </location>
</feature>
<organism evidence="3 4">
    <name type="scientific">Pandoraea captiosa</name>
    <dbReference type="NCBI Taxonomy" id="2508302"/>
    <lineage>
        <taxon>Bacteria</taxon>
        <taxon>Pseudomonadati</taxon>
        <taxon>Pseudomonadota</taxon>
        <taxon>Betaproteobacteria</taxon>
        <taxon>Burkholderiales</taxon>
        <taxon>Burkholderiaceae</taxon>
        <taxon>Pandoraea</taxon>
    </lineage>
</organism>
<feature type="domain" description="TnsA endonuclease C-terminal" evidence="1">
    <location>
        <begin position="143"/>
        <end position="215"/>
    </location>
</feature>
<protein>
    <submittedName>
        <fullName evidence="3">Transposase</fullName>
    </submittedName>
</protein>
<dbReference type="InterPro" id="IPR014833">
    <property type="entry name" value="TnsA_N"/>
</dbReference>
<dbReference type="Proteomes" id="UP000414136">
    <property type="component" value="Unassembled WGS sequence"/>
</dbReference>
<dbReference type="OrthoDB" id="9134481at2"/>
<name>A0A5E4ZTC7_9BURK</name>
<evidence type="ECO:0000313" key="3">
    <source>
        <dbReference type="EMBL" id="VVE64554.1"/>
    </source>
</evidence>
<dbReference type="EMBL" id="CABPSQ010000002">
    <property type="protein sequence ID" value="VVE64554.1"/>
    <property type="molecule type" value="Genomic_DNA"/>
</dbReference>
<sequence length="231" mass="27283">MSGNRCDYPTVKQKRRIGPTRRSVSGVYMFRGLSAIQYESTLERDFLIRMAHLRDVLDVVPQPVEVPFLEPLGRPNIYTPDFLVYYRAGFPNLDNYRKPLLVEVKPGEAWRAHWRSWSGKWKAARRYAHEHGWRFQIFDESRIRDQTLLNIRFLERFERLMFDETESAWIVSNLAAVGAAPFHYLVARHFMGDDRAIGIAHIWHLLWAGRIECDMSMPLSEHTELWVPEHE</sequence>
<gene>
    <name evidence="3" type="ORF">PCA31118_01644</name>
</gene>
<proteinExistence type="predicted"/>
<dbReference type="AlphaFoldDB" id="A0A5E4ZTC7"/>
<accession>A0A5E4ZTC7</accession>
<evidence type="ECO:0000259" key="1">
    <source>
        <dbReference type="Pfam" id="PF08721"/>
    </source>
</evidence>
<dbReference type="Pfam" id="PF08722">
    <property type="entry name" value="Tn7_TnsA-like_N"/>
    <property type="match status" value="1"/>
</dbReference>